<dbReference type="Proteomes" id="UP001500325">
    <property type="component" value="Unassembled WGS sequence"/>
</dbReference>
<evidence type="ECO:0008006" key="4">
    <source>
        <dbReference type="Google" id="ProtNLM"/>
    </source>
</evidence>
<dbReference type="EMBL" id="BAABIC010000013">
    <property type="protein sequence ID" value="GAA4697267.1"/>
    <property type="molecule type" value="Genomic_DNA"/>
</dbReference>
<feature type="transmembrane region" description="Helical" evidence="1">
    <location>
        <begin position="73"/>
        <end position="92"/>
    </location>
</feature>
<evidence type="ECO:0000256" key="1">
    <source>
        <dbReference type="SAM" id="Phobius"/>
    </source>
</evidence>
<dbReference type="RefSeq" id="WP_345382073.1">
    <property type="nucleotide sequence ID" value="NZ_BAABIC010000013.1"/>
</dbReference>
<keyword evidence="3" id="KW-1185">Reference proteome</keyword>
<evidence type="ECO:0000313" key="3">
    <source>
        <dbReference type="Proteomes" id="UP001500325"/>
    </source>
</evidence>
<gene>
    <name evidence="2" type="ORF">GCM10023215_39310</name>
</gene>
<protein>
    <recommendedName>
        <fullName evidence="4">DUF2269 domain-containing protein</fullName>
    </recommendedName>
</protein>
<sequence length="160" mass="16112">MTVHLVCSLGWVGAVAAFLALAGGAAVSEGGLRSAMLVAAMVVTQTVILPLALASLVSGVVSSLVGPWGLWRHYWVVTKLVLTVVATGVLLLQVRPITALGTAHAHALSSPAGQTLAAGGHAGLASLLLHGGGGVLVLIGITILGIWKPRGEIRRRPATG</sequence>
<organism evidence="2 3">
    <name type="scientific">Pseudonocardia yuanmonensis</name>
    <dbReference type="NCBI Taxonomy" id="1095914"/>
    <lineage>
        <taxon>Bacteria</taxon>
        <taxon>Bacillati</taxon>
        <taxon>Actinomycetota</taxon>
        <taxon>Actinomycetes</taxon>
        <taxon>Pseudonocardiales</taxon>
        <taxon>Pseudonocardiaceae</taxon>
        <taxon>Pseudonocardia</taxon>
    </lineage>
</organism>
<feature type="transmembrane region" description="Helical" evidence="1">
    <location>
        <begin position="36"/>
        <end position="61"/>
    </location>
</feature>
<reference evidence="3" key="1">
    <citation type="journal article" date="2019" name="Int. J. Syst. Evol. Microbiol.">
        <title>The Global Catalogue of Microorganisms (GCM) 10K type strain sequencing project: providing services to taxonomists for standard genome sequencing and annotation.</title>
        <authorList>
            <consortium name="The Broad Institute Genomics Platform"/>
            <consortium name="The Broad Institute Genome Sequencing Center for Infectious Disease"/>
            <person name="Wu L."/>
            <person name="Ma J."/>
        </authorList>
    </citation>
    <scope>NUCLEOTIDE SEQUENCE [LARGE SCALE GENOMIC DNA]</scope>
    <source>
        <strain evidence="3">JCM 18055</strain>
    </source>
</reference>
<comment type="caution">
    <text evidence="2">The sequence shown here is derived from an EMBL/GenBank/DDBJ whole genome shotgun (WGS) entry which is preliminary data.</text>
</comment>
<keyword evidence="1" id="KW-1133">Transmembrane helix</keyword>
<accession>A0ABP8WY61</accession>
<keyword evidence="1" id="KW-0812">Transmembrane</keyword>
<name>A0ABP8WY61_9PSEU</name>
<evidence type="ECO:0000313" key="2">
    <source>
        <dbReference type="EMBL" id="GAA4697267.1"/>
    </source>
</evidence>
<keyword evidence="1" id="KW-0472">Membrane</keyword>
<proteinExistence type="predicted"/>
<feature type="transmembrane region" description="Helical" evidence="1">
    <location>
        <begin position="127"/>
        <end position="147"/>
    </location>
</feature>